<evidence type="ECO:0000256" key="3">
    <source>
        <dbReference type="ARBA" id="ARBA00011738"/>
    </source>
</evidence>
<evidence type="ECO:0000256" key="2">
    <source>
        <dbReference type="ARBA" id="ARBA00009320"/>
    </source>
</evidence>
<gene>
    <name evidence="11" type="primary">pabC</name>
    <name evidence="11" type="ORF">HII17_07575</name>
</gene>
<dbReference type="GO" id="GO:0005829">
    <property type="term" value="C:cytosol"/>
    <property type="evidence" value="ECO:0007669"/>
    <property type="project" value="TreeGrafter"/>
</dbReference>
<dbReference type="InterPro" id="IPR050571">
    <property type="entry name" value="Class-IV_PLP-Dep_Aminotrnsfr"/>
</dbReference>
<organism evidence="11 12">
    <name type="scientific">Thalassotalea algicola</name>
    <dbReference type="NCBI Taxonomy" id="2716224"/>
    <lineage>
        <taxon>Bacteria</taxon>
        <taxon>Pseudomonadati</taxon>
        <taxon>Pseudomonadota</taxon>
        <taxon>Gammaproteobacteria</taxon>
        <taxon>Alteromonadales</taxon>
        <taxon>Colwelliaceae</taxon>
        <taxon>Thalassotalea</taxon>
    </lineage>
</organism>
<keyword evidence="5" id="KW-0289">Folate biosynthesis</keyword>
<dbReference type="InterPro" id="IPR001544">
    <property type="entry name" value="Aminotrans_IV"/>
</dbReference>
<name>A0A7Y0LC22_9GAMM</name>
<evidence type="ECO:0000256" key="1">
    <source>
        <dbReference type="ARBA" id="ARBA00001933"/>
    </source>
</evidence>
<dbReference type="NCBIfam" id="TIGR03461">
    <property type="entry name" value="pabC_Proteo"/>
    <property type="match status" value="1"/>
</dbReference>
<evidence type="ECO:0000256" key="10">
    <source>
        <dbReference type="NCBIfam" id="TIGR03461"/>
    </source>
</evidence>
<reference evidence="11 12" key="1">
    <citation type="submission" date="2020-04" db="EMBL/GenBank/DDBJ databases">
        <title>Thalassotalea sp. M1531, isolated from the surface of marine red alga.</title>
        <authorList>
            <person name="Pang L."/>
            <person name="Lu D.-C."/>
        </authorList>
    </citation>
    <scope>NUCLEOTIDE SEQUENCE [LARGE SCALE GENOMIC DNA]</scope>
    <source>
        <strain evidence="11 12">M1531</strain>
    </source>
</reference>
<dbReference type="InterPro" id="IPR036038">
    <property type="entry name" value="Aminotransferase-like"/>
</dbReference>
<dbReference type="Proteomes" id="UP000568664">
    <property type="component" value="Unassembled WGS sequence"/>
</dbReference>
<comment type="caution">
    <text evidence="11">The sequence shown here is derived from an EMBL/GenBank/DDBJ whole genome shotgun (WGS) entry which is preliminary data.</text>
</comment>
<evidence type="ECO:0000256" key="7">
    <source>
        <dbReference type="ARBA" id="ARBA00035633"/>
    </source>
</evidence>
<dbReference type="InterPro" id="IPR043131">
    <property type="entry name" value="BCAT-like_N"/>
</dbReference>
<comment type="subunit">
    <text evidence="3">Homodimer.</text>
</comment>
<dbReference type="SUPFAM" id="SSF56752">
    <property type="entry name" value="D-aminoacid aminotransferase-like PLP-dependent enzymes"/>
    <property type="match status" value="1"/>
</dbReference>
<dbReference type="PANTHER" id="PTHR42743">
    <property type="entry name" value="AMINO-ACID AMINOTRANSFERASE"/>
    <property type="match status" value="1"/>
</dbReference>
<dbReference type="Gene3D" id="3.30.470.10">
    <property type="match status" value="1"/>
</dbReference>
<dbReference type="EC" id="4.1.3.38" evidence="8 10"/>
<accession>A0A7Y0LC22</accession>
<evidence type="ECO:0000256" key="4">
    <source>
        <dbReference type="ARBA" id="ARBA00022898"/>
    </source>
</evidence>
<dbReference type="AlphaFoldDB" id="A0A7Y0LC22"/>
<dbReference type="PANTHER" id="PTHR42743:SF2">
    <property type="entry name" value="AMINODEOXYCHORISMATE LYASE"/>
    <property type="match status" value="1"/>
</dbReference>
<dbReference type="GO" id="GO:0008696">
    <property type="term" value="F:4-amino-4-deoxychorismate lyase activity"/>
    <property type="evidence" value="ECO:0007669"/>
    <property type="project" value="UniProtKB-UniRule"/>
</dbReference>
<dbReference type="Gene3D" id="3.20.10.10">
    <property type="entry name" value="D-amino Acid Aminotransferase, subunit A, domain 2"/>
    <property type="match status" value="1"/>
</dbReference>
<evidence type="ECO:0000256" key="8">
    <source>
        <dbReference type="ARBA" id="ARBA00035676"/>
    </source>
</evidence>
<keyword evidence="4" id="KW-0663">Pyridoxal phosphate</keyword>
<evidence type="ECO:0000256" key="5">
    <source>
        <dbReference type="ARBA" id="ARBA00022909"/>
    </source>
</evidence>
<dbReference type="Pfam" id="PF01063">
    <property type="entry name" value="Aminotran_4"/>
    <property type="match status" value="1"/>
</dbReference>
<comment type="catalytic activity">
    <reaction evidence="9">
        <text>4-amino-4-deoxychorismate = 4-aminobenzoate + pyruvate + H(+)</text>
        <dbReference type="Rhea" id="RHEA:16201"/>
        <dbReference type="ChEBI" id="CHEBI:15361"/>
        <dbReference type="ChEBI" id="CHEBI:15378"/>
        <dbReference type="ChEBI" id="CHEBI:17836"/>
        <dbReference type="ChEBI" id="CHEBI:58406"/>
        <dbReference type="EC" id="4.1.3.38"/>
    </reaction>
</comment>
<comment type="pathway">
    <text evidence="7">Cofactor biosynthesis; tetrahydrofolate biosynthesis; 4-aminobenzoate from chorismate: step 2/2.</text>
</comment>
<comment type="cofactor">
    <cofactor evidence="1">
        <name>pyridoxal 5'-phosphate</name>
        <dbReference type="ChEBI" id="CHEBI:597326"/>
    </cofactor>
</comment>
<dbReference type="GO" id="GO:0008153">
    <property type="term" value="P:4-aminobenzoate biosynthetic process"/>
    <property type="evidence" value="ECO:0007669"/>
    <property type="project" value="UniProtKB-UniRule"/>
</dbReference>
<dbReference type="EMBL" id="JABBXH010000002">
    <property type="protein sequence ID" value="NMP31418.1"/>
    <property type="molecule type" value="Genomic_DNA"/>
</dbReference>
<evidence type="ECO:0000256" key="6">
    <source>
        <dbReference type="ARBA" id="ARBA00023239"/>
    </source>
</evidence>
<keyword evidence="6 11" id="KW-0456">Lyase</keyword>
<keyword evidence="12" id="KW-1185">Reference proteome</keyword>
<evidence type="ECO:0000313" key="11">
    <source>
        <dbReference type="EMBL" id="NMP31418.1"/>
    </source>
</evidence>
<dbReference type="RefSeq" id="WP_169074734.1">
    <property type="nucleotide sequence ID" value="NZ_JABBXH010000002.1"/>
</dbReference>
<dbReference type="GO" id="GO:0030170">
    <property type="term" value="F:pyridoxal phosphate binding"/>
    <property type="evidence" value="ECO:0007669"/>
    <property type="project" value="InterPro"/>
</dbReference>
<dbReference type="InterPro" id="IPR043132">
    <property type="entry name" value="BCAT-like_C"/>
</dbReference>
<dbReference type="GO" id="GO:0046656">
    <property type="term" value="P:folic acid biosynthetic process"/>
    <property type="evidence" value="ECO:0007669"/>
    <property type="project" value="UniProtKB-KW"/>
</dbReference>
<comment type="similarity">
    <text evidence="2">Belongs to the class-IV pyridoxal-phosphate-dependent aminotransferase family.</text>
</comment>
<evidence type="ECO:0000256" key="9">
    <source>
        <dbReference type="ARBA" id="ARBA00049529"/>
    </source>
</evidence>
<sequence>MSLLYFEIFQRDERTVPITERALAYGDGLFTTAKISYGKIELIDEHINRLRQGAQRLGIKVSLNGLVERLGAIASEYEIAVLKVVISAGEGGRGYSRINSCSQKILISVHPFPEYYFDWQQNGISLGVAKTAIGINPLLAGLKHLNRLEQIIVRQELDARPEDDLVVTDCQGNVIEVSAGNLFWLHLNSKTWQTPALDSAGVNGLIRQNLVEQLDSVEEITVQIGGLVNARSMFICNSVMGVVPIKTYLDKPLDVAPVMQLKKHFEL</sequence>
<dbReference type="InterPro" id="IPR017824">
    <property type="entry name" value="Aminodeoxychorismate_lyase_IV"/>
</dbReference>
<proteinExistence type="inferred from homology"/>
<evidence type="ECO:0000313" key="12">
    <source>
        <dbReference type="Proteomes" id="UP000568664"/>
    </source>
</evidence>
<protein>
    <recommendedName>
        <fullName evidence="8 10">Aminodeoxychorismate lyase</fullName>
        <ecNumber evidence="8 10">4.1.3.38</ecNumber>
    </recommendedName>
</protein>